<protein>
    <recommendedName>
        <fullName evidence="4">Ribosome biogenesis protein NOP53</fullName>
    </recommendedName>
</protein>
<proteinExistence type="predicted"/>
<reference evidence="2 3" key="1">
    <citation type="submission" date="2024-08" db="EMBL/GenBank/DDBJ databases">
        <authorList>
            <person name="Cucini C."/>
            <person name="Frati F."/>
        </authorList>
    </citation>
    <scope>NUCLEOTIDE SEQUENCE [LARGE SCALE GENOMIC DNA]</scope>
</reference>
<sequence>MDNSVLGDNDTESLKRARDQKPKHIKKADIKLQHRKKRKNAKIPEITETLRTELNLRMAKNAEDDLNPSFRLTRELPRLQPCELADTGHIGLEIHCLILISMDNSVLGDNDTESLKRARDQKPKHIKKADIKLQHRKKRKNAKIPKITETLRTELNLRMAKNAEDDLNPSFRLSCM</sequence>
<organism evidence="2 3">
    <name type="scientific">Orchesella dallaii</name>
    <dbReference type="NCBI Taxonomy" id="48710"/>
    <lineage>
        <taxon>Eukaryota</taxon>
        <taxon>Metazoa</taxon>
        <taxon>Ecdysozoa</taxon>
        <taxon>Arthropoda</taxon>
        <taxon>Hexapoda</taxon>
        <taxon>Collembola</taxon>
        <taxon>Entomobryomorpha</taxon>
        <taxon>Entomobryoidea</taxon>
        <taxon>Orchesellidae</taxon>
        <taxon>Orchesellinae</taxon>
        <taxon>Orchesella</taxon>
    </lineage>
</organism>
<feature type="region of interest" description="Disordered" evidence="1">
    <location>
        <begin position="1"/>
        <end position="26"/>
    </location>
</feature>
<evidence type="ECO:0000313" key="3">
    <source>
        <dbReference type="Proteomes" id="UP001642540"/>
    </source>
</evidence>
<dbReference type="EMBL" id="CAXLJM020000081">
    <property type="protein sequence ID" value="CAL8130208.1"/>
    <property type="molecule type" value="Genomic_DNA"/>
</dbReference>
<dbReference type="Proteomes" id="UP001642540">
    <property type="component" value="Unassembled WGS sequence"/>
</dbReference>
<evidence type="ECO:0000256" key="1">
    <source>
        <dbReference type="SAM" id="MobiDB-lite"/>
    </source>
</evidence>
<keyword evidence="3" id="KW-1185">Reference proteome</keyword>
<feature type="compositionally biased region" description="Basic and acidic residues" evidence="1">
    <location>
        <begin position="12"/>
        <end position="26"/>
    </location>
</feature>
<evidence type="ECO:0008006" key="4">
    <source>
        <dbReference type="Google" id="ProtNLM"/>
    </source>
</evidence>
<name>A0ABP1RLJ5_9HEXA</name>
<comment type="caution">
    <text evidence="2">The sequence shown here is derived from an EMBL/GenBank/DDBJ whole genome shotgun (WGS) entry which is preliminary data.</text>
</comment>
<accession>A0ABP1RLJ5</accession>
<evidence type="ECO:0000313" key="2">
    <source>
        <dbReference type="EMBL" id="CAL8130208.1"/>
    </source>
</evidence>
<gene>
    <name evidence="2" type="ORF">ODALV1_LOCUS23618</name>
</gene>